<dbReference type="GO" id="GO:0003677">
    <property type="term" value="F:DNA binding"/>
    <property type="evidence" value="ECO:0007669"/>
    <property type="project" value="UniProtKB-KW"/>
</dbReference>
<dbReference type="AlphaFoldDB" id="A0A6J6PR09"/>
<proteinExistence type="predicted"/>
<dbReference type="Gene3D" id="1.20.120.530">
    <property type="entry name" value="GntR ligand-binding domain-like"/>
    <property type="match status" value="1"/>
</dbReference>
<evidence type="ECO:0000256" key="2">
    <source>
        <dbReference type="ARBA" id="ARBA00023125"/>
    </source>
</evidence>
<organism evidence="5">
    <name type="scientific">freshwater metagenome</name>
    <dbReference type="NCBI Taxonomy" id="449393"/>
    <lineage>
        <taxon>unclassified sequences</taxon>
        <taxon>metagenomes</taxon>
        <taxon>ecological metagenomes</taxon>
    </lineage>
</organism>
<protein>
    <submittedName>
        <fullName evidence="5">Unannotated protein</fullName>
    </submittedName>
</protein>
<dbReference type="Pfam" id="PF00392">
    <property type="entry name" value="GntR"/>
    <property type="match status" value="1"/>
</dbReference>
<keyword evidence="3" id="KW-0804">Transcription</keyword>
<accession>A0A6J6PR09</accession>
<keyword evidence="1" id="KW-0805">Transcription regulation</keyword>
<evidence type="ECO:0000256" key="1">
    <source>
        <dbReference type="ARBA" id="ARBA00023015"/>
    </source>
</evidence>
<dbReference type="SUPFAM" id="SSF46785">
    <property type="entry name" value="Winged helix' DNA-binding domain"/>
    <property type="match status" value="1"/>
</dbReference>
<dbReference type="GO" id="GO:0003700">
    <property type="term" value="F:DNA-binding transcription factor activity"/>
    <property type="evidence" value="ECO:0007669"/>
    <property type="project" value="InterPro"/>
</dbReference>
<dbReference type="PRINTS" id="PR00035">
    <property type="entry name" value="HTHGNTR"/>
</dbReference>
<dbReference type="Gene3D" id="1.10.10.10">
    <property type="entry name" value="Winged helix-like DNA-binding domain superfamily/Winged helix DNA-binding domain"/>
    <property type="match status" value="1"/>
</dbReference>
<dbReference type="PROSITE" id="PS50949">
    <property type="entry name" value="HTH_GNTR"/>
    <property type="match status" value="1"/>
</dbReference>
<evidence type="ECO:0000313" key="5">
    <source>
        <dbReference type="EMBL" id="CAB4699265.1"/>
    </source>
</evidence>
<dbReference type="EMBL" id="CAEZXP010000003">
    <property type="protein sequence ID" value="CAB4699265.1"/>
    <property type="molecule type" value="Genomic_DNA"/>
</dbReference>
<feature type="domain" description="HTH gntR-type" evidence="4">
    <location>
        <begin position="39"/>
        <end position="109"/>
    </location>
</feature>
<dbReference type="InterPro" id="IPR008920">
    <property type="entry name" value="TF_FadR/GntR_C"/>
</dbReference>
<dbReference type="CDD" id="cd07377">
    <property type="entry name" value="WHTH_GntR"/>
    <property type="match status" value="1"/>
</dbReference>
<sequence length="275" mass="29862">MTETTPTLPRQDEAQALAGLRGALAAAIDEPPDRSSAYESAHEQIAGRLRNLILNGVLQHGERLPTEATLAAEFGVSRATAREAVRMLSAQQLVVATKGARGGTYVTRPSLDFATRLLQANVSLLADMDDITLEEILEARRLLEVPAARLAALRRTQVDLERLGGSIPDDARERTGLERFEVNAGFHTSLMAASGNVLLEVAALPVFTVLQTSLARTGLDARFSRRIDCDHREITDAIARADVDGSGEAMEAHLDYLAPHYRRVWRLARDGGPHG</sequence>
<dbReference type="SUPFAM" id="SSF48008">
    <property type="entry name" value="GntR ligand-binding domain-like"/>
    <property type="match status" value="1"/>
</dbReference>
<dbReference type="InterPro" id="IPR036388">
    <property type="entry name" value="WH-like_DNA-bd_sf"/>
</dbReference>
<evidence type="ECO:0000256" key="3">
    <source>
        <dbReference type="ARBA" id="ARBA00023163"/>
    </source>
</evidence>
<dbReference type="InterPro" id="IPR011711">
    <property type="entry name" value="GntR_C"/>
</dbReference>
<dbReference type="SMART" id="SM00345">
    <property type="entry name" value="HTH_GNTR"/>
    <property type="match status" value="1"/>
</dbReference>
<keyword evidence="2" id="KW-0238">DNA-binding</keyword>
<dbReference type="PANTHER" id="PTHR43537">
    <property type="entry name" value="TRANSCRIPTIONAL REGULATOR, GNTR FAMILY"/>
    <property type="match status" value="1"/>
</dbReference>
<gene>
    <name evidence="5" type="ORF">UFOPK2399_01241</name>
</gene>
<dbReference type="PANTHER" id="PTHR43537:SF5">
    <property type="entry name" value="UXU OPERON TRANSCRIPTIONAL REGULATOR"/>
    <property type="match status" value="1"/>
</dbReference>
<dbReference type="InterPro" id="IPR036390">
    <property type="entry name" value="WH_DNA-bd_sf"/>
</dbReference>
<dbReference type="InterPro" id="IPR000524">
    <property type="entry name" value="Tscrpt_reg_HTH_GntR"/>
</dbReference>
<dbReference type="SMART" id="SM00895">
    <property type="entry name" value="FCD"/>
    <property type="match status" value="1"/>
</dbReference>
<evidence type="ECO:0000259" key="4">
    <source>
        <dbReference type="PROSITE" id="PS50949"/>
    </source>
</evidence>
<name>A0A6J6PR09_9ZZZZ</name>
<reference evidence="5" key="1">
    <citation type="submission" date="2020-05" db="EMBL/GenBank/DDBJ databases">
        <authorList>
            <person name="Chiriac C."/>
            <person name="Salcher M."/>
            <person name="Ghai R."/>
            <person name="Kavagutti S V."/>
        </authorList>
    </citation>
    <scope>NUCLEOTIDE SEQUENCE</scope>
</reference>
<dbReference type="Pfam" id="PF07729">
    <property type="entry name" value="FCD"/>
    <property type="match status" value="1"/>
</dbReference>